<evidence type="ECO:0000256" key="2">
    <source>
        <dbReference type="ARBA" id="ARBA00022692"/>
    </source>
</evidence>
<dbReference type="GO" id="GO:0016020">
    <property type="term" value="C:membrane"/>
    <property type="evidence" value="ECO:0007669"/>
    <property type="project" value="UniProtKB-SubCell"/>
</dbReference>
<dbReference type="PANTHER" id="PTHR37422">
    <property type="entry name" value="TEICHURONIC ACID BIOSYNTHESIS PROTEIN TUAE"/>
    <property type="match status" value="1"/>
</dbReference>
<gene>
    <name evidence="7" type="ORF">JKA74_15910</name>
</gene>
<evidence type="ECO:0000256" key="5">
    <source>
        <dbReference type="SAM" id="Phobius"/>
    </source>
</evidence>
<organism evidence="7 8">
    <name type="scientific">Marivirga aurantiaca</name>
    <dbReference type="NCBI Taxonomy" id="2802615"/>
    <lineage>
        <taxon>Bacteria</taxon>
        <taxon>Pseudomonadati</taxon>
        <taxon>Bacteroidota</taxon>
        <taxon>Cytophagia</taxon>
        <taxon>Cytophagales</taxon>
        <taxon>Marivirgaceae</taxon>
        <taxon>Marivirga</taxon>
    </lineage>
</organism>
<feature type="transmembrane region" description="Helical" evidence="5">
    <location>
        <begin position="137"/>
        <end position="160"/>
    </location>
</feature>
<sequence>MISLDRKKILLLLFLLMVSVAIPFIMVQTTYMVAPFIILTVLSIFVVGLTLANFQFGVYLLFIYGCSMFVLGKIINVHIPYGIAYDLIILLTFLSTLVNARNKKGFQWKTNEPIVIIQFIFYAYFILQIANPNAVSIAAWVTSARFMTLFLLFYVFIHFFENKKRVAYFNVLWMSIAMLVASYGLFQEYFGLRDFEWKWLRADPNRLGLYYVWGHMRVFSFLSDPSAYGLFLGFCGLATLMMGFGPFSIARKSLYFGMTMFMFYAMSFSGTRTAYAMVAVGIVLFIVANLRNPKILAGSSVLVLIFIILMVGPFYSGPIKRMRSTFEFEGDASMAVRDAKRIRLQAYVKTHPIGGGLNTAGNSGLALSRGHPLAGNYDPDSGYLRTALEMGWIGLLIAMSLNLAIVIKGIKNYFNLKDSLLKTYSIMYIVPFLGLSVAHYAQDALFQKPINILVIATYALMIKLQDIDEMEET</sequence>
<keyword evidence="2 5" id="KW-0812">Transmembrane</keyword>
<dbReference type="Proteomes" id="UP000611723">
    <property type="component" value="Unassembled WGS sequence"/>
</dbReference>
<evidence type="ECO:0000256" key="1">
    <source>
        <dbReference type="ARBA" id="ARBA00004141"/>
    </source>
</evidence>
<comment type="caution">
    <text evidence="7">The sequence shown here is derived from an EMBL/GenBank/DDBJ whole genome shotgun (WGS) entry which is preliminary data.</text>
</comment>
<comment type="subcellular location">
    <subcellularLocation>
        <location evidence="1">Membrane</location>
        <topology evidence="1">Multi-pass membrane protein</topology>
    </subcellularLocation>
</comment>
<protein>
    <submittedName>
        <fullName evidence="7">O-antigen ligase family protein</fullName>
    </submittedName>
</protein>
<feature type="domain" description="O-antigen ligase-related" evidence="6">
    <location>
        <begin position="259"/>
        <end position="398"/>
    </location>
</feature>
<dbReference type="EMBL" id="JAEQBW010000008">
    <property type="protein sequence ID" value="MBK6266531.1"/>
    <property type="molecule type" value="Genomic_DNA"/>
</dbReference>
<keyword evidence="4 5" id="KW-0472">Membrane</keyword>
<feature type="transmembrane region" description="Helical" evidence="5">
    <location>
        <begin position="422"/>
        <end position="441"/>
    </location>
</feature>
<reference evidence="7" key="1">
    <citation type="submission" date="2021-01" db="EMBL/GenBank/DDBJ databases">
        <title>Marivirga aurantiaca sp. nov., isolated from intertidal surface sediments.</title>
        <authorList>
            <person name="Zhang M."/>
        </authorList>
    </citation>
    <scope>NUCLEOTIDE SEQUENCE</scope>
    <source>
        <strain evidence="7">S37H4</strain>
    </source>
</reference>
<feature type="transmembrane region" description="Helical" evidence="5">
    <location>
        <begin position="112"/>
        <end position="131"/>
    </location>
</feature>
<feature type="transmembrane region" description="Helical" evidence="5">
    <location>
        <begin position="31"/>
        <end position="51"/>
    </location>
</feature>
<keyword evidence="7" id="KW-0436">Ligase</keyword>
<dbReference type="Pfam" id="PF04932">
    <property type="entry name" value="Wzy_C"/>
    <property type="match status" value="1"/>
</dbReference>
<feature type="transmembrane region" description="Helical" evidence="5">
    <location>
        <begin position="167"/>
        <end position="186"/>
    </location>
</feature>
<evidence type="ECO:0000313" key="7">
    <source>
        <dbReference type="EMBL" id="MBK6266531.1"/>
    </source>
</evidence>
<feature type="transmembrane region" description="Helical" evidence="5">
    <location>
        <begin position="390"/>
        <end position="410"/>
    </location>
</feature>
<evidence type="ECO:0000256" key="3">
    <source>
        <dbReference type="ARBA" id="ARBA00022989"/>
    </source>
</evidence>
<feature type="transmembrane region" description="Helical" evidence="5">
    <location>
        <begin position="81"/>
        <end position="100"/>
    </location>
</feature>
<accession>A0A935CA32</accession>
<evidence type="ECO:0000259" key="6">
    <source>
        <dbReference type="Pfam" id="PF04932"/>
    </source>
</evidence>
<evidence type="ECO:0000256" key="4">
    <source>
        <dbReference type="ARBA" id="ARBA00023136"/>
    </source>
</evidence>
<proteinExistence type="predicted"/>
<keyword evidence="8" id="KW-1185">Reference proteome</keyword>
<keyword evidence="3 5" id="KW-1133">Transmembrane helix</keyword>
<dbReference type="InterPro" id="IPR007016">
    <property type="entry name" value="O-antigen_ligase-rel_domated"/>
</dbReference>
<dbReference type="PANTHER" id="PTHR37422:SF13">
    <property type="entry name" value="LIPOPOLYSACCHARIDE BIOSYNTHESIS PROTEIN PA4999-RELATED"/>
    <property type="match status" value="1"/>
</dbReference>
<feature type="transmembrane region" description="Helical" evidence="5">
    <location>
        <begin position="295"/>
        <end position="315"/>
    </location>
</feature>
<dbReference type="InterPro" id="IPR051533">
    <property type="entry name" value="WaaL-like"/>
</dbReference>
<feature type="transmembrane region" description="Helical" evidence="5">
    <location>
        <begin position="261"/>
        <end position="289"/>
    </location>
</feature>
<name>A0A935CA32_9BACT</name>
<feature type="transmembrane region" description="Helical" evidence="5">
    <location>
        <begin position="227"/>
        <end position="249"/>
    </location>
</feature>
<dbReference type="AlphaFoldDB" id="A0A935CA32"/>
<feature type="transmembrane region" description="Helical" evidence="5">
    <location>
        <begin position="58"/>
        <end position="75"/>
    </location>
</feature>
<dbReference type="GO" id="GO:0016874">
    <property type="term" value="F:ligase activity"/>
    <property type="evidence" value="ECO:0007669"/>
    <property type="project" value="UniProtKB-KW"/>
</dbReference>
<dbReference type="RefSeq" id="WP_201432212.1">
    <property type="nucleotide sequence ID" value="NZ_JAEQBW010000008.1"/>
</dbReference>
<evidence type="ECO:0000313" key="8">
    <source>
        <dbReference type="Proteomes" id="UP000611723"/>
    </source>
</evidence>